<keyword evidence="6 9" id="KW-0811">Translocation</keyword>
<gene>
    <name evidence="11" type="ORF">PAC_02960</name>
</gene>
<dbReference type="GO" id="GO:0006606">
    <property type="term" value="P:protein import into nucleus"/>
    <property type="evidence" value="ECO:0007669"/>
    <property type="project" value="TreeGrafter"/>
</dbReference>
<evidence type="ECO:0000256" key="6">
    <source>
        <dbReference type="ARBA" id="ARBA00023010"/>
    </source>
</evidence>
<dbReference type="PANTHER" id="PTHR13373:SF21">
    <property type="entry name" value="NUCLEAR PORE COMPLEX PROTEIN NUP85"/>
    <property type="match status" value="1"/>
</dbReference>
<accession>A0A1L7WJY3</accession>
<evidence type="ECO:0000313" key="12">
    <source>
        <dbReference type="Proteomes" id="UP000184330"/>
    </source>
</evidence>
<evidence type="ECO:0000256" key="5">
    <source>
        <dbReference type="ARBA" id="ARBA00022927"/>
    </source>
</evidence>
<dbReference type="OrthoDB" id="5422384at2759"/>
<dbReference type="GO" id="GO:0031965">
    <property type="term" value="C:nuclear membrane"/>
    <property type="evidence" value="ECO:0007669"/>
    <property type="project" value="UniProtKB-UniRule"/>
</dbReference>
<evidence type="ECO:0000256" key="2">
    <source>
        <dbReference type="ARBA" id="ARBA00005573"/>
    </source>
</evidence>
<dbReference type="EMBL" id="FJOG01000003">
    <property type="protein sequence ID" value="CZR53082.1"/>
    <property type="molecule type" value="Genomic_DNA"/>
</dbReference>
<keyword evidence="7 9" id="KW-0906">Nuclear pore complex</keyword>
<keyword evidence="8 9" id="KW-0539">Nucleus</keyword>
<keyword evidence="4 9" id="KW-0509">mRNA transport</keyword>
<dbReference type="GO" id="GO:0017056">
    <property type="term" value="F:structural constituent of nuclear pore"/>
    <property type="evidence" value="ECO:0007669"/>
    <property type="project" value="TreeGrafter"/>
</dbReference>
<feature type="compositionally biased region" description="Acidic residues" evidence="10">
    <location>
        <begin position="138"/>
        <end position="161"/>
    </location>
</feature>
<dbReference type="GO" id="GO:0031080">
    <property type="term" value="C:nuclear pore outer ring"/>
    <property type="evidence" value="ECO:0007669"/>
    <property type="project" value="TreeGrafter"/>
</dbReference>
<proteinExistence type="inferred from homology"/>
<comment type="similarity">
    <text evidence="2 9">Belongs to the nucleoporin Nup85 family.</text>
</comment>
<keyword evidence="3 9" id="KW-0813">Transport</keyword>
<keyword evidence="12" id="KW-1185">Reference proteome</keyword>
<keyword evidence="9" id="KW-0472">Membrane</keyword>
<feature type="compositionally biased region" description="Polar residues" evidence="10">
    <location>
        <begin position="1"/>
        <end position="11"/>
    </location>
</feature>
<dbReference type="STRING" id="576137.A0A1L7WJY3"/>
<dbReference type="Proteomes" id="UP000184330">
    <property type="component" value="Unassembled WGS sequence"/>
</dbReference>
<dbReference type="InterPro" id="IPR011502">
    <property type="entry name" value="Nucleoporin_Nup85"/>
</dbReference>
<dbReference type="PANTHER" id="PTHR13373">
    <property type="entry name" value="FROUNT PROTEIN-RELATED"/>
    <property type="match status" value="1"/>
</dbReference>
<keyword evidence="5 9" id="KW-0653">Protein transport</keyword>
<dbReference type="AlphaFoldDB" id="A0A1L7WJY3"/>
<reference evidence="11 12" key="1">
    <citation type="submission" date="2016-03" db="EMBL/GenBank/DDBJ databases">
        <authorList>
            <person name="Ploux O."/>
        </authorList>
    </citation>
    <scope>NUCLEOTIDE SEQUENCE [LARGE SCALE GENOMIC DNA]</scope>
    <source>
        <strain evidence="11 12">UAMH 11012</strain>
    </source>
</reference>
<feature type="compositionally biased region" description="Low complexity" evidence="10">
    <location>
        <begin position="77"/>
        <end position="95"/>
    </location>
</feature>
<evidence type="ECO:0000313" key="11">
    <source>
        <dbReference type="EMBL" id="CZR53082.1"/>
    </source>
</evidence>
<protein>
    <recommendedName>
        <fullName evidence="9">Nuclear pore complex protein Nup85</fullName>
    </recommendedName>
</protein>
<evidence type="ECO:0000256" key="7">
    <source>
        <dbReference type="ARBA" id="ARBA00023132"/>
    </source>
</evidence>
<name>A0A1L7WJY3_9HELO</name>
<evidence type="ECO:0000256" key="3">
    <source>
        <dbReference type="ARBA" id="ARBA00022448"/>
    </source>
</evidence>
<organism evidence="11 12">
    <name type="scientific">Phialocephala subalpina</name>
    <dbReference type="NCBI Taxonomy" id="576137"/>
    <lineage>
        <taxon>Eukaryota</taxon>
        <taxon>Fungi</taxon>
        <taxon>Dikarya</taxon>
        <taxon>Ascomycota</taxon>
        <taxon>Pezizomycotina</taxon>
        <taxon>Leotiomycetes</taxon>
        <taxon>Helotiales</taxon>
        <taxon>Mollisiaceae</taxon>
        <taxon>Phialocephala</taxon>
        <taxon>Phialocephala fortinii species complex</taxon>
    </lineage>
</organism>
<evidence type="ECO:0000256" key="8">
    <source>
        <dbReference type="ARBA" id="ARBA00023242"/>
    </source>
</evidence>
<evidence type="ECO:0000256" key="1">
    <source>
        <dbReference type="ARBA" id="ARBA00004567"/>
    </source>
</evidence>
<evidence type="ECO:0000256" key="10">
    <source>
        <dbReference type="SAM" id="MobiDB-lite"/>
    </source>
</evidence>
<dbReference type="GO" id="GO:0006406">
    <property type="term" value="P:mRNA export from nucleus"/>
    <property type="evidence" value="ECO:0007669"/>
    <property type="project" value="TreeGrafter"/>
</dbReference>
<sequence length="1052" mass="115383">MSFQVPYSSSPLGPPSTPDRRSNNGNNGFSFGASNPSTTPAGPPPSSAGSFTPAGPPPSSIFGSSMLDNRSPVKPLSFSKQSAFGSSSASFMKSSVAPQRSGLSHQYDANESEEEEEGEEYMEDYEQEDNTNQGYAEEGPDAMEEEDGSYEDDENMDDYESELPRRSNAPVYEDEDSDLLLATPGNLKRSRGGMMKDSFTQSTNEPKPSMFESIAKGLYTRMPAPAVNEADDVILGTEAIIARLYNEGIGAVDEDDQLQEVLSVVPGELITLWEEYHNKIKKPNSDEYAAAIGPGPRANNFAKSNFLAGLTLQIQHPEKISHQSFDRKVMPLPQILLEWMDEYHNPYPTQYDEVWTHSPSPSNHQLFWDTIFNSLIRGKVSSVLNILKQAGWEHARNDTEAPRQAFAPIGFSGVALANIEKVVNVAVHTLNLCPAAKGDWNIRSSDWTLFRLRASSALEELRTFAEGRNRDSNESMGRSGTYSKTAQKAESKVPWHIYQNLVTMYSLVLGDVSAISENSEDWVEATIGLVVWWDEGKEDRRLAMGRSQTVYRAASRETDENAFRRKLRRAFETATSETTDFAVNSADEVEVALASLCEGDYASVIGFLRGWSGPVSSAVAEVASLGGWLPQVEEKSLINMGSLDQDDMDLLGYNSSPSKADGVKDQTLIAYAKSLARRGELRRPNVVREGWEISIALLGRLDSAQRSEEMVGTFLETFDSDSSSTVDKLWTLLNDIGLGRHAEMVAESYANSLAEGSHRYGEALWYYALSHKNQKVKDVLDLLISFSLIQSTAYPPESELDDHLRHLIATPKTALTELSQMDGSAAELLHKMLSGYATLRKFYDLRDAEVLQPTNGKPQKGRIAHKIEAASALMAVITSSDDNIRGGLYDEERGAVVSVDFLLALLGEAMVFVNQPDFTIPTSQIDILLKAIEDLQSVGPRVYSACTEFLQTVVASGQGLKGSSPTDMLRKSTSNVSGTSSFSMVGSSMLASQLKQSMSSSGVLVKGNIKRGWDWRQSISAGTSGDTLLRILRLGLAKSLASAWLVEADSRM</sequence>
<evidence type="ECO:0000256" key="9">
    <source>
        <dbReference type="RuleBase" id="RU365073"/>
    </source>
</evidence>
<comment type="subcellular location">
    <subcellularLocation>
        <location evidence="1 9">Nucleus</location>
        <location evidence="1 9">Nuclear pore complex</location>
    </subcellularLocation>
</comment>
<comment type="subunit">
    <text evidence="9">Component of the nuclear pore complex (NPC).</text>
</comment>
<feature type="region of interest" description="Disordered" evidence="10">
    <location>
        <begin position="1"/>
        <end position="208"/>
    </location>
</feature>
<dbReference type="Pfam" id="PF07575">
    <property type="entry name" value="Nucleopor_Nup85"/>
    <property type="match status" value="1"/>
</dbReference>
<dbReference type="GO" id="GO:0045893">
    <property type="term" value="P:positive regulation of DNA-templated transcription"/>
    <property type="evidence" value="ECO:0007669"/>
    <property type="project" value="TreeGrafter"/>
</dbReference>
<evidence type="ECO:0000256" key="4">
    <source>
        <dbReference type="ARBA" id="ARBA00022816"/>
    </source>
</evidence>
<feature type="compositionally biased region" description="Low complexity" evidence="10">
    <location>
        <begin position="23"/>
        <end position="40"/>
    </location>
</feature>
<comment type="function">
    <text evidence="9">Functions as a component of the nuclear pore complex (NPC).</text>
</comment>
<feature type="compositionally biased region" description="Acidic residues" evidence="10">
    <location>
        <begin position="110"/>
        <end position="129"/>
    </location>
</feature>